<protein>
    <submittedName>
        <fullName evidence="2">Uncharacterized protein</fullName>
    </submittedName>
</protein>
<dbReference type="AlphaFoldDB" id="G0UA91"/>
<proteinExistence type="predicted"/>
<feature type="region of interest" description="Disordered" evidence="1">
    <location>
        <begin position="24"/>
        <end position="48"/>
    </location>
</feature>
<dbReference type="PROSITE" id="PS50096">
    <property type="entry name" value="IQ"/>
    <property type="match status" value="1"/>
</dbReference>
<evidence type="ECO:0000256" key="1">
    <source>
        <dbReference type="SAM" id="MobiDB-lite"/>
    </source>
</evidence>
<feature type="region of interest" description="Disordered" evidence="1">
    <location>
        <begin position="258"/>
        <end position="289"/>
    </location>
</feature>
<gene>
    <name evidence="2" type="ORF">TVY486_1102080</name>
</gene>
<sequence length="432" mass="47521">MHGCFGKVKSTRVEPSCMTEYGNVSTPDSVDRAPLPPTRTTNRKKPPFVTTECSPLEITCSSAFSCSPSIGFTDHSPMHSFERCAEPKTISYSAESRPFCVSPLQSLPPTTFASPVFRARGRKSAFNKRPQKLVPRGYTSPCLRGHRRVPSFCLQPETRKRAATVIITWWRKIKSLRSAVIKQKLAALLLQRIGRGHVARLKLYFMFHAGKHVSPLNLRKGISWNPLPILVKSPRDMRFELSKISYRFNSVSVLDEPSINPSGDTEKQNLSFSGDVRSGSETSRRMEGDRHTRVNVWNTFERKQDTLYSFSGSVSFSTIDTVGGPDCSAGSVSTLGSATASQDLWISSLCPHGVEHRPASESALQHPNASFSFNQAACDQSICDVGMGFVMGKHFGLPRLSVRAPRQQAGVDLDTSRGLFCCTIGTGAPSTP</sequence>
<name>G0UA91_TRYVY</name>
<reference evidence="2" key="1">
    <citation type="journal article" date="2012" name="Proc. Natl. Acad. Sci. U.S.A.">
        <title>Antigenic diversity is generated by distinct evolutionary mechanisms in African trypanosome species.</title>
        <authorList>
            <person name="Jackson A.P."/>
            <person name="Berry A."/>
            <person name="Aslett M."/>
            <person name="Allison H.C."/>
            <person name="Burton P."/>
            <person name="Vavrova-Anderson J."/>
            <person name="Brown R."/>
            <person name="Browne H."/>
            <person name="Corton N."/>
            <person name="Hauser H."/>
            <person name="Gamble J."/>
            <person name="Gilderthorp R."/>
            <person name="Marcello L."/>
            <person name="McQuillan J."/>
            <person name="Otto T.D."/>
            <person name="Quail M.A."/>
            <person name="Sanders M.J."/>
            <person name="van Tonder A."/>
            <person name="Ginger M.L."/>
            <person name="Field M.C."/>
            <person name="Barry J.D."/>
            <person name="Hertz-Fowler C."/>
            <person name="Berriman M."/>
        </authorList>
    </citation>
    <scope>NUCLEOTIDE SEQUENCE</scope>
    <source>
        <strain evidence="2">Y486</strain>
    </source>
</reference>
<organism evidence="2">
    <name type="scientific">Trypanosoma vivax (strain Y486)</name>
    <dbReference type="NCBI Taxonomy" id="1055687"/>
    <lineage>
        <taxon>Eukaryota</taxon>
        <taxon>Discoba</taxon>
        <taxon>Euglenozoa</taxon>
        <taxon>Kinetoplastea</taxon>
        <taxon>Metakinetoplastina</taxon>
        <taxon>Trypanosomatida</taxon>
        <taxon>Trypanosomatidae</taxon>
        <taxon>Trypanosoma</taxon>
        <taxon>Duttonella</taxon>
    </lineage>
</organism>
<evidence type="ECO:0000313" key="2">
    <source>
        <dbReference type="EMBL" id="CCC52723.1"/>
    </source>
</evidence>
<dbReference type="VEuPathDB" id="TriTrypDB:TvY486_1102080"/>
<feature type="compositionally biased region" description="Polar residues" evidence="1">
    <location>
        <begin position="259"/>
        <end position="272"/>
    </location>
</feature>
<accession>G0UA91</accession>
<dbReference type="EMBL" id="HE573027">
    <property type="protein sequence ID" value="CCC52723.1"/>
    <property type="molecule type" value="Genomic_DNA"/>
</dbReference>